<comment type="caution">
    <text evidence="2">The sequence shown here is derived from an EMBL/GenBank/DDBJ whole genome shotgun (WGS) entry which is preliminary data.</text>
</comment>
<feature type="region of interest" description="Disordered" evidence="1">
    <location>
        <begin position="240"/>
        <end position="279"/>
    </location>
</feature>
<dbReference type="AlphaFoldDB" id="A0AAD6V6D8"/>
<feature type="compositionally biased region" description="Basic and acidic residues" evidence="1">
    <location>
        <begin position="332"/>
        <end position="362"/>
    </location>
</feature>
<dbReference type="EMBL" id="JARJCW010000060">
    <property type="protein sequence ID" value="KAJ7201055.1"/>
    <property type="molecule type" value="Genomic_DNA"/>
</dbReference>
<accession>A0AAD6V6D8</accession>
<name>A0AAD6V6D8_9AGAR</name>
<dbReference type="Proteomes" id="UP001219525">
    <property type="component" value="Unassembled WGS sequence"/>
</dbReference>
<protein>
    <submittedName>
        <fullName evidence="2">Uncharacterized protein</fullName>
    </submittedName>
</protein>
<evidence type="ECO:0000313" key="3">
    <source>
        <dbReference type="Proteomes" id="UP001219525"/>
    </source>
</evidence>
<keyword evidence="3" id="KW-1185">Reference proteome</keyword>
<evidence type="ECO:0000313" key="2">
    <source>
        <dbReference type="EMBL" id="KAJ7201055.1"/>
    </source>
</evidence>
<organism evidence="2 3">
    <name type="scientific">Mycena pura</name>
    <dbReference type="NCBI Taxonomy" id="153505"/>
    <lineage>
        <taxon>Eukaryota</taxon>
        <taxon>Fungi</taxon>
        <taxon>Dikarya</taxon>
        <taxon>Basidiomycota</taxon>
        <taxon>Agaricomycotina</taxon>
        <taxon>Agaricomycetes</taxon>
        <taxon>Agaricomycetidae</taxon>
        <taxon>Agaricales</taxon>
        <taxon>Marasmiineae</taxon>
        <taxon>Mycenaceae</taxon>
        <taxon>Mycena</taxon>
    </lineage>
</organism>
<reference evidence="2" key="1">
    <citation type="submission" date="2023-03" db="EMBL/GenBank/DDBJ databases">
        <title>Massive genome expansion in bonnet fungi (Mycena s.s.) driven by repeated elements and novel gene families across ecological guilds.</title>
        <authorList>
            <consortium name="Lawrence Berkeley National Laboratory"/>
            <person name="Harder C.B."/>
            <person name="Miyauchi S."/>
            <person name="Viragh M."/>
            <person name="Kuo A."/>
            <person name="Thoen E."/>
            <person name="Andreopoulos B."/>
            <person name="Lu D."/>
            <person name="Skrede I."/>
            <person name="Drula E."/>
            <person name="Henrissat B."/>
            <person name="Morin E."/>
            <person name="Kohler A."/>
            <person name="Barry K."/>
            <person name="LaButti K."/>
            <person name="Morin E."/>
            <person name="Salamov A."/>
            <person name="Lipzen A."/>
            <person name="Mereny Z."/>
            <person name="Hegedus B."/>
            <person name="Baldrian P."/>
            <person name="Stursova M."/>
            <person name="Weitz H."/>
            <person name="Taylor A."/>
            <person name="Grigoriev I.V."/>
            <person name="Nagy L.G."/>
            <person name="Martin F."/>
            <person name="Kauserud H."/>
        </authorList>
    </citation>
    <scope>NUCLEOTIDE SEQUENCE</scope>
    <source>
        <strain evidence="2">9144</strain>
    </source>
</reference>
<feature type="region of interest" description="Disordered" evidence="1">
    <location>
        <begin position="325"/>
        <end position="362"/>
    </location>
</feature>
<proteinExistence type="predicted"/>
<sequence>MNSPLASIIALTAAPRRDKNEPGTGDERARLEWTWNIGHNRLEQHLQEFRTSRFRFCATVTADQNIADPERLLTDDDLAVLPDRDNILRLLLRNTTANFGLRRPSVRKVYNGCTAFEYVVLPIDPTDSRPSRMLVSNVPPHLVLCATSGKIHKAWGHLRGKDFDAQCASLVRRANGVVPQDRPRFGMREMNMMRNMYRLWSWIDYVPPSFLSEDSDQTNFEAEETSTPLYPIVDKAGVKRNVGNSRSSSPEPKRRLYPSELQHDPYTRLCSSTSSDDTLSSYSSIVEESEGVYMDCEMGRTWVKGIESWAEETTAAAECDERTLLNDSQIPEDPKEQPRVLTKLEMEKPDYLREEPRRRVAD</sequence>
<gene>
    <name evidence="2" type="ORF">GGX14DRAFT_571628</name>
</gene>
<evidence type="ECO:0000256" key="1">
    <source>
        <dbReference type="SAM" id="MobiDB-lite"/>
    </source>
</evidence>